<keyword evidence="5" id="KW-1185">Reference proteome</keyword>
<dbReference type="EMBL" id="JAOZYC010000164">
    <property type="protein sequence ID" value="MEB8342396.1"/>
    <property type="molecule type" value="Genomic_DNA"/>
</dbReference>
<evidence type="ECO:0000259" key="3">
    <source>
        <dbReference type="Pfam" id="PF07331"/>
    </source>
</evidence>
<evidence type="ECO:0000256" key="1">
    <source>
        <dbReference type="SAM" id="MobiDB-lite"/>
    </source>
</evidence>
<feature type="compositionally biased region" description="Polar residues" evidence="1">
    <location>
        <begin position="34"/>
        <end position="50"/>
    </location>
</feature>
<feature type="transmembrane region" description="Helical" evidence="2">
    <location>
        <begin position="216"/>
        <end position="233"/>
    </location>
</feature>
<reference evidence="4 5" key="1">
    <citation type="submission" date="2022-10" db="EMBL/GenBank/DDBJ databases">
        <authorList>
            <person name="Xie J."/>
            <person name="Shen N."/>
        </authorList>
    </citation>
    <scope>NUCLEOTIDE SEQUENCE [LARGE SCALE GENOMIC DNA]</scope>
    <source>
        <strain evidence="4 5">YIM65594</strain>
    </source>
</reference>
<evidence type="ECO:0000256" key="2">
    <source>
        <dbReference type="SAM" id="Phobius"/>
    </source>
</evidence>
<feature type="domain" description="DUF1468" evidence="3">
    <location>
        <begin position="119"/>
        <end position="263"/>
    </location>
</feature>
<name>A0ABU6FEC4_9ACTN</name>
<proteinExistence type="predicted"/>
<keyword evidence="2" id="KW-1133">Transmembrane helix</keyword>
<dbReference type="Pfam" id="PF07331">
    <property type="entry name" value="TctB"/>
    <property type="match status" value="1"/>
</dbReference>
<gene>
    <name evidence="4" type="ORF">OKJ99_33380</name>
</gene>
<dbReference type="InterPro" id="IPR009936">
    <property type="entry name" value="DUF1468"/>
</dbReference>
<keyword evidence="2" id="KW-0472">Membrane</keyword>
<feature type="transmembrane region" description="Helical" evidence="2">
    <location>
        <begin position="119"/>
        <end position="138"/>
    </location>
</feature>
<feature type="compositionally biased region" description="Basic and acidic residues" evidence="1">
    <location>
        <begin position="51"/>
        <end position="96"/>
    </location>
</feature>
<feature type="transmembrane region" description="Helical" evidence="2">
    <location>
        <begin position="240"/>
        <end position="262"/>
    </location>
</feature>
<keyword evidence="2" id="KW-0812">Transmembrane</keyword>
<comment type="caution">
    <text evidence="4">The sequence shown here is derived from an EMBL/GenBank/DDBJ whole genome shotgun (WGS) entry which is preliminary data.</text>
</comment>
<organism evidence="4 5">
    <name type="scientific">Streptomyces endophyticus</name>
    <dbReference type="NCBI Taxonomy" id="714166"/>
    <lineage>
        <taxon>Bacteria</taxon>
        <taxon>Bacillati</taxon>
        <taxon>Actinomycetota</taxon>
        <taxon>Actinomycetes</taxon>
        <taxon>Kitasatosporales</taxon>
        <taxon>Streptomycetaceae</taxon>
        <taxon>Streptomyces</taxon>
    </lineage>
</organism>
<feature type="compositionally biased region" description="Basic and acidic residues" evidence="1">
    <location>
        <begin position="10"/>
        <end position="27"/>
    </location>
</feature>
<evidence type="ECO:0000313" key="5">
    <source>
        <dbReference type="Proteomes" id="UP001354931"/>
    </source>
</evidence>
<feature type="transmembrane region" description="Helical" evidence="2">
    <location>
        <begin position="153"/>
        <end position="174"/>
    </location>
</feature>
<evidence type="ECO:0000313" key="4">
    <source>
        <dbReference type="EMBL" id="MEB8342396.1"/>
    </source>
</evidence>
<feature type="region of interest" description="Disordered" evidence="1">
    <location>
        <begin position="1"/>
        <end position="109"/>
    </location>
</feature>
<feature type="compositionally biased region" description="Low complexity" evidence="1">
    <location>
        <begin position="97"/>
        <end position="109"/>
    </location>
</feature>
<sequence>MSDQSPLDRSPQDRSPHGRVPQDRTAQDRAAQGRTAQGRTAQGRTAQGRTAQDRTAQDRTAQDRTAQDRTAQDRSPQDRTAQDRTPHDRTAHDRVPHGGIPHGPVAHAPAAGRPLAPRVAALAFLAAGVTILALAFAIPTPALAEGTDVGPRAFPLLIGAGLTITAAINAVQCFRGSDPAHDEQAREEARVTEWRPVALLLVTLAGYVLMLEFLGYWQTTAVLFAAVARILGSRRSGRDLLVGLALALATYLLFDQLLGIHLPPGYLRWDL</sequence>
<dbReference type="RefSeq" id="WP_326021847.1">
    <property type="nucleotide sequence ID" value="NZ_JAOZYC010000164.1"/>
</dbReference>
<accession>A0ABU6FEC4</accession>
<protein>
    <submittedName>
        <fullName evidence="4">Tripartite tricarboxylate transporter TctB family protein</fullName>
    </submittedName>
</protein>
<dbReference type="Proteomes" id="UP001354931">
    <property type="component" value="Unassembled WGS sequence"/>
</dbReference>
<feature type="transmembrane region" description="Helical" evidence="2">
    <location>
        <begin position="194"/>
        <end position="210"/>
    </location>
</feature>